<dbReference type="OrthoDB" id="3183258at2759"/>
<evidence type="ECO:0000313" key="4">
    <source>
        <dbReference type="EMBL" id="THH15902.1"/>
    </source>
</evidence>
<feature type="domain" description="DUF6534" evidence="3">
    <location>
        <begin position="148"/>
        <end position="233"/>
    </location>
</feature>
<dbReference type="AlphaFoldDB" id="A0A4S4LU16"/>
<dbReference type="PANTHER" id="PTHR40465">
    <property type="entry name" value="CHROMOSOME 1, WHOLE GENOME SHOTGUN SEQUENCE"/>
    <property type="match status" value="1"/>
</dbReference>
<dbReference type="Pfam" id="PF20152">
    <property type="entry name" value="DUF6534"/>
    <property type="match status" value="1"/>
</dbReference>
<proteinExistence type="predicted"/>
<dbReference type="PANTHER" id="PTHR40465:SF1">
    <property type="entry name" value="DUF6534 DOMAIN-CONTAINING PROTEIN"/>
    <property type="match status" value="1"/>
</dbReference>
<organism evidence="4 5">
    <name type="scientific">Bondarzewia mesenterica</name>
    <dbReference type="NCBI Taxonomy" id="1095465"/>
    <lineage>
        <taxon>Eukaryota</taxon>
        <taxon>Fungi</taxon>
        <taxon>Dikarya</taxon>
        <taxon>Basidiomycota</taxon>
        <taxon>Agaricomycotina</taxon>
        <taxon>Agaricomycetes</taxon>
        <taxon>Russulales</taxon>
        <taxon>Bondarzewiaceae</taxon>
        <taxon>Bondarzewia</taxon>
    </lineage>
</organism>
<gene>
    <name evidence="4" type="ORF">EW146_g4647</name>
</gene>
<feature type="transmembrane region" description="Helical" evidence="2">
    <location>
        <begin position="137"/>
        <end position="163"/>
    </location>
</feature>
<feature type="transmembrane region" description="Helical" evidence="2">
    <location>
        <begin position="102"/>
        <end position="125"/>
    </location>
</feature>
<keyword evidence="2" id="KW-0812">Transmembrane</keyword>
<sequence>MLIGTFFNLILFGVSSTQIYLYAVNYKEDPVWKRSYIWVLYIVNTANTILEVVFIYDRLINHFGDYNAQGLANWGPALTGIIGMMVQLFFGWRIKILTNNMWTFISIATLAVLECLAAVTTSIIMLCVSDVLITNHIHSAVIVWLISTAVVDMLITVILVSFLRNHRTGSPPTDDVLNKIIRLTVQTGLITTICAITDLVLYMCFSAAYHVIFNYPLSKLYLISLLSSLNSRQGWASYSSSTKYIGGTSRPNTMEFCGNTGTINTNTFSSQTAAWECSATSAQGTRDESSKITDSKPEHTAISSTEW</sequence>
<accession>A0A4S4LU16</accession>
<feature type="transmembrane region" description="Helical" evidence="2">
    <location>
        <begin position="71"/>
        <end position="90"/>
    </location>
</feature>
<feature type="transmembrane region" description="Helical" evidence="2">
    <location>
        <begin position="6"/>
        <end position="24"/>
    </location>
</feature>
<dbReference type="Proteomes" id="UP000310158">
    <property type="component" value="Unassembled WGS sequence"/>
</dbReference>
<evidence type="ECO:0000256" key="1">
    <source>
        <dbReference type="SAM" id="MobiDB-lite"/>
    </source>
</evidence>
<dbReference type="InterPro" id="IPR045339">
    <property type="entry name" value="DUF6534"/>
</dbReference>
<protein>
    <recommendedName>
        <fullName evidence="3">DUF6534 domain-containing protein</fullName>
    </recommendedName>
</protein>
<evidence type="ECO:0000313" key="5">
    <source>
        <dbReference type="Proteomes" id="UP000310158"/>
    </source>
</evidence>
<evidence type="ECO:0000256" key="2">
    <source>
        <dbReference type="SAM" id="Phobius"/>
    </source>
</evidence>
<evidence type="ECO:0000259" key="3">
    <source>
        <dbReference type="Pfam" id="PF20152"/>
    </source>
</evidence>
<feature type="region of interest" description="Disordered" evidence="1">
    <location>
        <begin position="281"/>
        <end position="307"/>
    </location>
</feature>
<feature type="transmembrane region" description="Helical" evidence="2">
    <location>
        <begin position="36"/>
        <end position="56"/>
    </location>
</feature>
<feature type="transmembrane region" description="Helical" evidence="2">
    <location>
        <begin position="183"/>
        <end position="209"/>
    </location>
</feature>
<keyword evidence="2" id="KW-1133">Transmembrane helix</keyword>
<comment type="caution">
    <text evidence="4">The sequence shown here is derived from an EMBL/GenBank/DDBJ whole genome shotgun (WGS) entry which is preliminary data.</text>
</comment>
<dbReference type="EMBL" id="SGPL01000184">
    <property type="protein sequence ID" value="THH15902.1"/>
    <property type="molecule type" value="Genomic_DNA"/>
</dbReference>
<keyword evidence="2" id="KW-0472">Membrane</keyword>
<feature type="compositionally biased region" description="Basic and acidic residues" evidence="1">
    <location>
        <begin position="285"/>
        <end position="299"/>
    </location>
</feature>
<name>A0A4S4LU16_9AGAM</name>
<reference evidence="4 5" key="1">
    <citation type="submission" date="2019-02" db="EMBL/GenBank/DDBJ databases">
        <title>Genome sequencing of the rare red list fungi Bondarzewia mesenterica.</title>
        <authorList>
            <person name="Buettner E."/>
            <person name="Kellner H."/>
        </authorList>
    </citation>
    <scope>NUCLEOTIDE SEQUENCE [LARGE SCALE GENOMIC DNA]</scope>
    <source>
        <strain evidence="4 5">DSM 108281</strain>
    </source>
</reference>
<keyword evidence="5" id="KW-1185">Reference proteome</keyword>